<dbReference type="AlphaFoldDB" id="K2FY13"/>
<protein>
    <submittedName>
        <fullName evidence="1">Uncharacterized protein</fullName>
    </submittedName>
</protein>
<reference evidence="1" key="1">
    <citation type="journal article" date="2012" name="Science">
        <title>Fermentation, hydrogen, and sulfur metabolism in multiple uncultivated bacterial phyla.</title>
        <authorList>
            <person name="Wrighton K.C."/>
            <person name="Thomas B.C."/>
            <person name="Sharon I."/>
            <person name="Miller C.S."/>
            <person name="Castelle C.J."/>
            <person name="VerBerkmoes N.C."/>
            <person name="Wilkins M.J."/>
            <person name="Hettich R.L."/>
            <person name="Lipton M.S."/>
            <person name="Williams K.H."/>
            <person name="Long P.E."/>
            <person name="Banfield J.F."/>
        </authorList>
    </citation>
    <scope>NUCLEOTIDE SEQUENCE [LARGE SCALE GENOMIC DNA]</scope>
</reference>
<dbReference type="InterPro" id="IPR014716">
    <property type="entry name" value="Fibrinogen_a/b/g_C_1"/>
</dbReference>
<comment type="caution">
    <text evidence="1">The sequence shown here is derived from an EMBL/GenBank/DDBJ whole genome shotgun (WGS) entry which is preliminary data.</text>
</comment>
<proteinExistence type="predicted"/>
<evidence type="ECO:0000313" key="1">
    <source>
        <dbReference type="EMBL" id="EKE27883.1"/>
    </source>
</evidence>
<dbReference type="EMBL" id="AMFJ01000413">
    <property type="protein sequence ID" value="EKE27883.1"/>
    <property type="molecule type" value="Genomic_DNA"/>
</dbReference>
<sequence length="372" mass="43285">MKSFTGSTYYYIPTPTLFWIIPSGTTNITFNSSFSSWTIVLPWVNNFANYKALEIYSISWSSLSNTDVINLMTTIQRAYSGSNITTPDVQKIVNNSWGLLTDLGKLYIKNSWGWDMNNLTYSCASNPWYANAAYSIWTPSSVNQAWTKSSDTSIGCTYQCTWWFAWTSCNLAPFWDVSNPWTACNQIKTENPGATDWVYWIKPWANPSYQVYCDMTTDWWGWTLLMYWSKANASSIAITTAAYTWNPTWGGDFTIWLTNYNEMIASLSTNIQFWVKWSVWWEIWWFPKNKLTTSAIWWLLGSCSSNILTDTGITYSIYNNTREAKRSSAGHKCHESDPNVKTQYGTHRFYFQFTWLYLGDNTSYWDNELYVR</sequence>
<gene>
    <name evidence="1" type="ORF">ACD_3C00139G0001</name>
</gene>
<accession>K2FY13</accession>
<dbReference type="NCBIfam" id="NF040941">
    <property type="entry name" value="GGGWT_bact"/>
    <property type="match status" value="1"/>
</dbReference>
<organism evidence="1">
    <name type="scientific">uncultured bacterium</name>
    <name type="common">gcode 4</name>
    <dbReference type="NCBI Taxonomy" id="1234023"/>
    <lineage>
        <taxon>Bacteria</taxon>
        <taxon>environmental samples</taxon>
    </lineage>
</organism>
<dbReference type="Gene3D" id="3.90.215.10">
    <property type="entry name" value="Gamma Fibrinogen, chain A, domain 1"/>
    <property type="match status" value="1"/>
</dbReference>
<name>K2FY13_9BACT</name>